<dbReference type="PANTHER" id="PTHR24186:SF46">
    <property type="entry name" value="PROTEIN ACCELERATED CELL DEATH 6-LIKE"/>
    <property type="match status" value="1"/>
</dbReference>
<proteinExistence type="predicted"/>
<dbReference type="PROSITE" id="PS50297">
    <property type="entry name" value="ANK_REP_REGION"/>
    <property type="match status" value="3"/>
</dbReference>
<keyword evidence="1" id="KW-0677">Repeat</keyword>
<dbReference type="Pfam" id="PF00023">
    <property type="entry name" value="Ank"/>
    <property type="match status" value="1"/>
</dbReference>
<reference evidence="4" key="1">
    <citation type="submission" date="2018-02" db="EMBL/GenBank/DDBJ databases">
        <authorList>
            <person name="Cohen D.B."/>
            <person name="Kent A.D."/>
        </authorList>
    </citation>
    <scope>NUCLEOTIDE SEQUENCE</scope>
</reference>
<dbReference type="GO" id="GO:0005886">
    <property type="term" value="C:plasma membrane"/>
    <property type="evidence" value="ECO:0007669"/>
    <property type="project" value="TreeGrafter"/>
</dbReference>
<dbReference type="Gene3D" id="1.25.40.20">
    <property type="entry name" value="Ankyrin repeat-containing domain"/>
    <property type="match status" value="2"/>
</dbReference>
<dbReference type="SUPFAM" id="SSF48403">
    <property type="entry name" value="Ankyrin repeat"/>
    <property type="match status" value="2"/>
</dbReference>
<dbReference type="PROSITE" id="PS50088">
    <property type="entry name" value="ANK_REPEAT"/>
    <property type="match status" value="3"/>
</dbReference>
<dbReference type="PANTHER" id="PTHR24186">
    <property type="entry name" value="PROTEIN PHOSPHATASE 1 REGULATORY SUBUNIT"/>
    <property type="match status" value="1"/>
</dbReference>
<evidence type="ECO:0000256" key="1">
    <source>
        <dbReference type="ARBA" id="ARBA00022737"/>
    </source>
</evidence>
<protein>
    <submittedName>
        <fullName evidence="4">Uncharacterized protein</fullName>
    </submittedName>
</protein>
<dbReference type="InterPro" id="IPR002110">
    <property type="entry name" value="Ankyrin_rpt"/>
</dbReference>
<keyword evidence="2 3" id="KW-0040">ANK repeat</keyword>
<evidence type="ECO:0000256" key="3">
    <source>
        <dbReference type="PROSITE-ProRule" id="PRU00023"/>
    </source>
</evidence>
<organism evidence="4">
    <name type="scientific">Fagus sylvatica</name>
    <name type="common">Beechnut</name>
    <dbReference type="NCBI Taxonomy" id="28930"/>
    <lineage>
        <taxon>Eukaryota</taxon>
        <taxon>Viridiplantae</taxon>
        <taxon>Streptophyta</taxon>
        <taxon>Embryophyta</taxon>
        <taxon>Tracheophyta</taxon>
        <taxon>Spermatophyta</taxon>
        <taxon>Magnoliopsida</taxon>
        <taxon>eudicotyledons</taxon>
        <taxon>Gunneridae</taxon>
        <taxon>Pentapetalae</taxon>
        <taxon>rosids</taxon>
        <taxon>fabids</taxon>
        <taxon>Fagales</taxon>
        <taxon>Fagaceae</taxon>
        <taxon>Fagus</taxon>
    </lineage>
</organism>
<dbReference type="SMART" id="SM00248">
    <property type="entry name" value="ANK"/>
    <property type="match status" value="9"/>
</dbReference>
<feature type="repeat" description="ANK" evidence="3">
    <location>
        <begin position="76"/>
        <end position="98"/>
    </location>
</feature>
<dbReference type="InterPro" id="IPR036770">
    <property type="entry name" value="Ankyrin_rpt-contain_sf"/>
</dbReference>
<dbReference type="AlphaFoldDB" id="A0A2N9FD33"/>
<evidence type="ECO:0000256" key="2">
    <source>
        <dbReference type="ARBA" id="ARBA00023043"/>
    </source>
</evidence>
<gene>
    <name evidence="4" type="ORF">FSB_LOCUS12897</name>
</gene>
<dbReference type="EMBL" id="OIVN01000749">
    <property type="protein sequence ID" value="SPC85015.1"/>
    <property type="molecule type" value="Genomic_DNA"/>
</dbReference>
<accession>A0A2N9FD33</accession>
<feature type="repeat" description="ANK" evidence="3">
    <location>
        <begin position="231"/>
        <end position="263"/>
    </location>
</feature>
<evidence type="ECO:0000313" key="4">
    <source>
        <dbReference type="EMBL" id="SPC85015.1"/>
    </source>
</evidence>
<name>A0A2N9FD33_FAGSY</name>
<dbReference type="Pfam" id="PF12796">
    <property type="entry name" value="Ank_2"/>
    <property type="match status" value="2"/>
</dbReference>
<feature type="repeat" description="ANK" evidence="3">
    <location>
        <begin position="265"/>
        <end position="287"/>
    </location>
</feature>
<sequence length="422" mass="46572">MMATNMNPGLYKALKNGDITFIQKRARDIECSLLLDRSPNSNTILHVAASSGHYHLVKEILSIQQCQQLVTAKNSTGNLALHVAASAGNLSIVRLLVSSYHYQQLKSGPLRETNKEGNTPLHMALINKYQDEMAVKTKYNEVAKFLVNTADPEVSYYPNIEGKSPLYMAAEAGDAELVNIMKIKATHHPDVNGKSIVQAAIYGAFTTKNIDVLDIVLRKLPNDFIKARDDKGITPLYYAASIGYLDGVRYLLQKSSDCAYVSDQDGYFPVHIASKKGHVPVIQVFLEEYPDSSELLNGEGQNILHVAARNGKSNAVAYMLKKCDLQMLINEKDNDGNTPLHLASKGRHPKIVNMFTWNKRVSLKLLNNEGKTALDIAENYSGKNPSFRQVCRSWRGGGSWVCRSRHGGGSWVLDGGVGHRSG</sequence>